<evidence type="ECO:0000313" key="8">
    <source>
        <dbReference type="Proteomes" id="UP000075320"/>
    </source>
</evidence>
<keyword evidence="2" id="KW-0067">ATP-binding</keyword>
<feature type="domain" description="Sigma-54 factor interaction" evidence="6">
    <location>
        <begin position="8"/>
        <end position="237"/>
    </location>
</feature>
<dbReference type="Gene3D" id="3.40.50.300">
    <property type="entry name" value="P-loop containing nucleotide triphosphate hydrolases"/>
    <property type="match status" value="1"/>
</dbReference>
<dbReference type="PROSITE" id="PS00676">
    <property type="entry name" value="SIGMA54_INTERACT_2"/>
    <property type="match status" value="1"/>
</dbReference>
<dbReference type="Pfam" id="PF02954">
    <property type="entry name" value="HTH_8"/>
    <property type="match status" value="1"/>
</dbReference>
<organism evidence="7 8">
    <name type="scientific">Bdellovibrio bacteriovorus</name>
    <dbReference type="NCBI Taxonomy" id="959"/>
    <lineage>
        <taxon>Bacteria</taxon>
        <taxon>Pseudomonadati</taxon>
        <taxon>Bdellovibrionota</taxon>
        <taxon>Bdellovibrionia</taxon>
        <taxon>Bdellovibrionales</taxon>
        <taxon>Pseudobdellovibrionaceae</taxon>
        <taxon>Bdellovibrio</taxon>
    </lineage>
</organism>
<reference evidence="7 8" key="1">
    <citation type="submission" date="2016-03" db="EMBL/GenBank/DDBJ databases">
        <authorList>
            <person name="Ploux O."/>
        </authorList>
    </citation>
    <scope>NUCLEOTIDE SEQUENCE [LARGE SCALE GENOMIC DNA]</scope>
    <source>
        <strain evidence="7 8">R0</strain>
    </source>
</reference>
<dbReference type="InterPro" id="IPR025943">
    <property type="entry name" value="Sigma_54_int_dom_ATP-bd_2"/>
</dbReference>
<evidence type="ECO:0000259" key="6">
    <source>
        <dbReference type="PROSITE" id="PS50045"/>
    </source>
</evidence>
<dbReference type="GO" id="GO:0006355">
    <property type="term" value="P:regulation of DNA-templated transcription"/>
    <property type="evidence" value="ECO:0007669"/>
    <property type="project" value="InterPro"/>
</dbReference>
<dbReference type="Pfam" id="PF00158">
    <property type="entry name" value="Sigma54_activat"/>
    <property type="match status" value="1"/>
</dbReference>
<evidence type="ECO:0000313" key="7">
    <source>
        <dbReference type="EMBL" id="KYG64939.1"/>
    </source>
</evidence>
<dbReference type="PANTHER" id="PTHR32071">
    <property type="entry name" value="TRANSCRIPTIONAL REGULATORY PROTEIN"/>
    <property type="match status" value="1"/>
</dbReference>
<evidence type="ECO:0000256" key="2">
    <source>
        <dbReference type="ARBA" id="ARBA00022840"/>
    </source>
</evidence>
<keyword evidence="8" id="KW-1185">Reference proteome</keyword>
<dbReference type="Gene3D" id="1.10.10.60">
    <property type="entry name" value="Homeodomain-like"/>
    <property type="match status" value="1"/>
</dbReference>
<name>A0A150WLQ7_BDEBC</name>
<evidence type="ECO:0000256" key="4">
    <source>
        <dbReference type="ARBA" id="ARBA00023125"/>
    </source>
</evidence>
<dbReference type="AlphaFoldDB" id="A0A150WLQ7"/>
<dbReference type="Gene3D" id="1.10.8.60">
    <property type="match status" value="1"/>
</dbReference>
<dbReference type="SUPFAM" id="SSF46689">
    <property type="entry name" value="Homeodomain-like"/>
    <property type="match status" value="1"/>
</dbReference>
<dbReference type="InterPro" id="IPR003593">
    <property type="entry name" value="AAA+_ATPase"/>
</dbReference>
<dbReference type="EMBL" id="LUKE01000002">
    <property type="protein sequence ID" value="KYG64939.1"/>
    <property type="molecule type" value="Genomic_DNA"/>
</dbReference>
<evidence type="ECO:0000256" key="3">
    <source>
        <dbReference type="ARBA" id="ARBA00023015"/>
    </source>
</evidence>
<dbReference type="InterPro" id="IPR058031">
    <property type="entry name" value="AAA_lid_NorR"/>
</dbReference>
<keyword evidence="4" id="KW-0238">DNA-binding</keyword>
<dbReference type="FunFam" id="3.40.50.300:FF:000006">
    <property type="entry name" value="DNA-binding transcriptional regulator NtrC"/>
    <property type="match status" value="1"/>
</dbReference>
<evidence type="ECO:0000256" key="5">
    <source>
        <dbReference type="ARBA" id="ARBA00023163"/>
    </source>
</evidence>
<proteinExistence type="predicted"/>
<accession>A0A150WLQ7</accession>
<keyword evidence="3" id="KW-0805">Transcription regulation</keyword>
<dbReference type="GO" id="GO:0005524">
    <property type="term" value="F:ATP binding"/>
    <property type="evidence" value="ECO:0007669"/>
    <property type="project" value="UniProtKB-KW"/>
</dbReference>
<keyword evidence="1" id="KW-0547">Nucleotide-binding</keyword>
<keyword evidence="5" id="KW-0804">Transcription</keyword>
<dbReference type="OrthoDB" id="5289327at2"/>
<dbReference type="InterPro" id="IPR027417">
    <property type="entry name" value="P-loop_NTPase"/>
</dbReference>
<dbReference type="SMART" id="SM00382">
    <property type="entry name" value="AAA"/>
    <property type="match status" value="1"/>
</dbReference>
<dbReference type="CDD" id="cd00009">
    <property type="entry name" value="AAA"/>
    <property type="match status" value="1"/>
</dbReference>
<dbReference type="GO" id="GO:0043565">
    <property type="term" value="F:sequence-specific DNA binding"/>
    <property type="evidence" value="ECO:0007669"/>
    <property type="project" value="InterPro"/>
</dbReference>
<protein>
    <submittedName>
        <fullName evidence="7">NtrC family transcriptional regulator</fullName>
    </submittedName>
</protein>
<dbReference type="Pfam" id="PF25601">
    <property type="entry name" value="AAA_lid_14"/>
    <property type="match status" value="1"/>
</dbReference>
<dbReference type="Proteomes" id="UP000075320">
    <property type="component" value="Unassembled WGS sequence"/>
</dbReference>
<dbReference type="InterPro" id="IPR002078">
    <property type="entry name" value="Sigma_54_int"/>
</dbReference>
<evidence type="ECO:0000256" key="1">
    <source>
        <dbReference type="ARBA" id="ARBA00022741"/>
    </source>
</evidence>
<dbReference type="InterPro" id="IPR002197">
    <property type="entry name" value="HTH_Fis"/>
</dbReference>
<gene>
    <name evidence="7" type="ORF">AZI86_12130</name>
</gene>
<dbReference type="InterPro" id="IPR025662">
    <property type="entry name" value="Sigma_54_int_dom_ATP-bd_1"/>
</dbReference>
<dbReference type="PROSITE" id="PS50045">
    <property type="entry name" value="SIGMA54_INTERACT_4"/>
    <property type="match status" value="1"/>
</dbReference>
<dbReference type="InterPro" id="IPR009057">
    <property type="entry name" value="Homeodomain-like_sf"/>
</dbReference>
<dbReference type="RefSeq" id="WP_061835450.1">
    <property type="nucleotide sequence ID" value="NZ_LUKE01000002.1"/>
</dbReference>
<dbReference type="PROSITE" id="PS00675">
    <property type="entry name" value="SIGMA54_INTERACT_1"/>
    <property type="match status" value="1"/>
</dbReference>
<comment type="caution">
    <text evidence="7">The sequence shown here is derived from an EMBL/GenBank/DDBJ whole genome shotgun (WGS) entry which is preliminary data.</text>
</comment>
<dbReference type="SUPFAM" id="SSF52540">
    <property type="entry name" value="P-loop containing nucleoside triphosphate hydrolases"/>
    <property type="match status" value="1"/>
</dbReference>
<sequence>MNGNEDRIIAHSPHFISILEKARKVAASSANVLITGESGTGKELIARYIHEKSARDKEKFIPINCSAIPEHLLEAELFGHSKGAFTGASSSKPGLFEEAHGGTLFLDEIGDMDLHLQSKLLRVIQEKKVKRVGENHYRPLDIRILAATHNDLNSDVQNKKFREDLFFRLNVVPLEIPPLRERTEDIQPLAQYFLQKYSARHHSHELRFGPEVFDFLRAQAWVGNVRELENSIERAVVLCDEPEISVDHIQGGSRKNALMMTGWSSLFDRVREKEGRLLSLEEFSRHYIEYALHVNKGAREKTAKDLGIDRKTLYRRTQSTDSTELVDRP</sequence>
<dbReference type="PANTHER" id="PTHR32071:SF21">
    <property type="entry name" value="TRANSCRIPTIONAL REGULATORY PROTEIN FLGR"/>
    <property type="match status" value="1"/>
</dbReference>